<evidence type="ECO:0000313" key="2">
    <source>
        <dbReference type="EMBL" id="PJJ30560.1"/>
    </source>
</evidence>
<proteinExistence type="predicted"/>
<gene>
    <name evidence="2" type="ORF">H171_4166</name>
</gene>
<feature type="transmembrane region" description="Helical" evidence="1">
    <location>
        <begin position="12"/>
        <end position="34"/>
    </location>
</feature>
<reference evidence="2 3" key="1">
    <citation type="submission" date="2017-11" db="EMBL/GenBank/DDBJ databases">
        <title>Understudied soil microbes with underappreciated capabilities: Untangling the Clostridium saccharolyticum group.</title>
        <authorList>
            <person name="Leschine S."/>
        </authorList>
    </citation>
    <scope>NUCLEOTIDE SEQUENCE [LARGE SCALE GENOMIC DNA]</scope>
    <source>
        <strain evidence="2 3">18A</strain>
    </source>
</reference>
<organism evidence="2 3">
    <name type="scientific">[Clostridium] celerecrescens 18A</name>
    <dbReference type="NCBI Taxonomy" id="1286362"/>
    <lineage>
        <taxon>Bacteria</taxon>
        <taxon>Bacillati</taxon>
        <taxon>Bacillota</taxon>
        <taxon>Clostridia</taxon>
        <taxon>Lachnospirales</taxon>
        <taxon>Lachnospiraceae</taxon>
        <taxon>Lacrimispora</taxon>
    </lineage>
</organism>
<dbReference type="EMBL" id="PGET01000001">
    <property type="protein sequence ID" value="PJJ30560.1"/>
    <property type="molecule type" value="Genomic_DNA"/>
</dbReference>
<accession>A0A2M8ZAU4</accession>
<keyword evidence="1" id="KW-0472">Membrane</keyword>
<evidence type="ECO:0000256" key="1">
    <source>
        <dbReference type="SAM" id="Phobius"/>
    </source>
</evidence>
<keyword evidence="1" id="KW-1133">Transmembrane helix</keyword>
<dbReference type="Proteomes" id="UP000231092">
    <property type="component" value="Unassembled WGS sequence"/>
</dbReference>
<keyword evidence="1" id="KW-0812">Transmembrane</keyword>
<evidence type="ECO:0000313" key="3">
    <source>
        <dbReference type="Proteomes" id="UP000231092"/>
    </source>
</evidence>
<sequence>MRKTILLLNRTYISFLHVISFLAFLSIQIKLLSLSVLYDMILKSTGIAYVILILISVISIYFTRLLVHLLQKAQRHH</sequence>
<feature type="transmembrane region" description="Helical" evidence="1">
    <location>
        <begin position="46"/>
        <end position="67"/>
    </location>
</feature>
<dbReference type="AlphaFoldDB" id="A0A2M8ZAU4"/>
<protein>
    <submittedName>
        <fullName evidence="2">Uncharacterized protein</fullName>
    </submittedName>
</protein>
<comment type="caution">
    <text evidence="2">The sequence shown here is derived from an EMBL/GenBank/DDBJ whole genome shotgun (WGS) entry which is preliminary data.</text>
</comment>
<name>A0A2M8ZAU4_9FIRM</name>